<evidence type="ECO:0000313" key="7">
    <source>
        <dbReference type="EMBL" id="ADU51104.1"/>
    </source>
</evidence>
<dbReference type="OrthoDB" id="2086328at2"/>
<keyword evidence="7" id="KW-0969">Cilium</keyword>
<comment type="subcellular location">
    <subcellularLocation>
        <location evidence="1">Cell membrane</location>
    </subcellularLocation>
</comment>
<evidence type="ECO:0000256" key="1">
    <source>
        <dbReference type="ARBA" id="ARBA00004236"/>
    </source>
</evidence>
<keyword evidence="4 6" id="KW-1133">Transmembrane helix</keyword>
<proteinExistence type="predicted"/>
<keyword evidence="5 6" id="KW-0472">Membrane</keyword>
<evidence type="ECO:0000256" key="4">
    <source>
        <dbReference type="ARBA" id="ARBA00022989"/>
    </source>
</evidence>
<reference evidence="7 8" key="1">
    <citation type="journal article" date="2010" name="Stand. Genomic Sci.">
        <title>Complete genome sequence of Thermaerobacter marianensis type strain (7p75a).</title>
        <authorList>
            <person name="Han C."/>
            <person name="Gu W."/>
            <person name="Zhang X."/>
            <person name="Lapidus A."/>
            <person name="Nolan M."/>
            <person name="Copeland A."/>
            <person name="Lucas S."/>
            <person name="Del Rio T.G."/>
            <person name="Tice H."/>
            <person name="Cheng J.F."/>
            <person name="Tapia R."/>
            <person name="Goodwin L."/>
            <person name="Pitluck S."/>
            <person name="Pagani I."/>
            <person name="Ivanova N."/>
            <person name="Mavromatis K."/>
            <person name="Mikhailova N."/>
            <person name="Pati A."/>
            <person name="Chen A."/>
            <person name="Palaniappan K."/>
            <person name="Land M."/>
            <person name="Hauser L."/>
            <person name="Chang Y.J."/>
            <person name="Jeffries C.D."/>
            <person name="Schneider S."/>
            <person name="Rohde M."/>
            <person name="Goker M."/>
            <person name="Pukall R."/>
            <person name="Woyke T."/>
            <person name="Bristow J."/>
            <person name="Eisen J.A."/>
            <person name="Markowitz V."/>
            <person name="Hugenholtz P."/>
            <person name="Kyrpides N.C."/>
            <person name="Klenk H.P."/>
            <person name="Detter J.C."/>
        </authorList>
    </citation>
    <scope>NUCLEOTIDE SEQUENCE [LARGE SCALE GENOMIC DNA]</scope>
    <source>
        <strain evidence="8">ATCC 700841 / DSM 12885 / JCM 10246 / 7p75a</strain>
    </source>
</reference>
<gene>
    <name evidence="7" type="ordered locus">Tmar_0991</name>
</gene>
<protein>
    <submittedName>
        <fullName evidence="7">Flagellar biosynthesis protein, FliO, putative</fullName>
    </submittedName>
</protein>
<evidence type="ECO:0000256" key="3">
    <source>
        <dbReference type="ARBA" id="ARBA00022692"/>
    </source>
</evidence>
<reference evidence="8" key="2">
    <citation type="journal article" date="2010" name="Stand. Genomic Sci.">
        <title>Complete genome sequence of Thermaerobacter marianensis type strain (7p75aT).</title>
        <authorList>
            <person name="Han C."/>
            <person name="Gu W."/>
            <person name="Zhang X."/>
            <person name="Lapidus A."/>
            <person name="Nolan M."/>
            <person name="Copeland A."/>
            <person name="Lucas S."/>
            <person name="Glavina Del Rio T."/>
            <person name="Tice H."/>
            <person name="Cheng J."/>
            <person name="Tapia R."/>
            <person name="Goodwin L."/>
            <person name="Pitluck S."/>
            <person name="Pagani I."/>
            <person name="Ivanova N."/>
            <person name="Mavromatis K."/>
            <person name="Mikhailova N."/>
            <person name="Pati A."/>
            <person name="Chen A."/>
            <person name="Palaniappan K."/>
            <person name="Land M."/>
            <person name="Hauser L."/>
            <person name="Chang Y."/>
            <person name="Jeffries C."/>
            <person name="Schneider S."/>
            <person name="Rohde M."/>
            <person name="Goker M."/>
            <person name="Pukall R."/>
            <person name="Woyke T."/>
            <person name="Bristow J."/>
            <person name="Eisen J."/>
            <person name="Markowitz V."/>
            <person name="Hugenholtz P."/>
            <person name="Kyrpides N."/>
            <person name="Klenk H."/>
            <person name="Detter J."/>
        </authorList>
    </citation>
    <scope>NUCLEOTIDE SEQUENCE [LARGE SCALE GENOMIC DNA]</scope>
    <source>
        <strain evidence="8">ATCC 700841 / DSM 12885 / JCM 10246 / 7p75a</strain>
    </source>
</reference>
<dbReference type="Pfam" id="PF04347">
    <property type="entry name" value="FliO"/>
    <property type="match status" value="1"/>
</dbReference>
<feature type="transmembrane region" description="Helical" evidence="6">
    <location>
        <begin position="36"/>
        <end position="57"/>
    </location>
</feature>
<accession>E6SJP1</accession>
<keyword evidence="7" id="KW-0966">Cell projection</keyword>
<dbReference type="eggNOG" id="COG3190">
    <property type="taxonomic scope" value="Bacteria"/>
</dbReference>
<dbReference type="InterPro" id="IPR022781">
    <property type="entry name" value="Flagellar_biosynth_FliO"/>
</dbReference>
<dbReference type="GO" id="GO:0016020">
    <property type="term" value="C:membrane"/>
    <property type="evidence" value="ECO:0007669"/>
    <property type="project" value="InterPro"/>
</dbReference>
<keyword evidence="2" id="KW-1003">Cell membrane</keyword>
<dbReference type="GO" id="GO:0044781">
    <property type="term" value="P:bacterial-type flagellum organization"/>
    <property type="evidence" value="ECO:0007669"/>
    <property type="project" value="InterPro"/>
</dbReference>
<sequence length="122" mass="13238">MAGRIWPVARRRAAGRGPVAGRRRAGRWGDRGDGGAFWTSLIQFLLASLLVIAAAAWGSRALGRWLRPRPAPDGLQIRSAVSLGGRRMLCVVRWHGDDLLLGVTDHGVSLLDRRPARGDEPA</sequence>
<dbReference type="HOGENOM" id="CLU_164840_0_0_9"/>
<dbReference type="RefSeq" id="WP_013495409.1">
    <property type="nucleotide sequence ID" value="NC_014831.1"/>
</dbReference>
<dbReference type="AlphaFoldDB" id="E6SJP1"/>
<evidence type="ECO:0000256" key="5">
    <source>
        <dbReference type="ARBA" id="ARBA00023136"/>
    </source>
</evidence>
<name>E6SJP1_THEM7</name>
<keyword evidence="8" id="KW-1185">Reference proteome</keyword>
<dbReference type="Proteomes" id="UP000008915">
    <property type="component" value="Chromosome"/>
</dbReference>
<keyword evidence="3 6" id="KW-0812">Transmembrane</keyword>
<dbReference type="EMBL" id="CP002344">
    <property type="protein sequence ID" value="ADU51104.1"/>
    <property type="molecule type" value="Genomic_DNA"/>
</dbReference>
<keyword evidence="7" id="KW-0282">Flagellum</keyword>
<dbReference type="KEGG" id="tmr:Tmar_0991"/>
<dbReference type="STRING" id="644966.Tmar_0991"/>
<evidence type="ECO:0000256" key="6">
    <source>
        <dbReference type="SAM" id="Phobius"/>
    </source>
</evidence>
<evidence type="ECO:0000256" key="2">
    <source>
        <dbReference type="ARBA" id="ARBA00022475"/>
    </source>
</evidence>
<organism evidence="7 8">
    <name type="scientific">Thermaerobacter marianensis (strain ATCC 700841 / DSM 12885 / JCM 10246 / 7p75a)</name>
    <dbReference type="NCBI Taxonomy" id="644966"/>
    <lineage>
        <taxon>Bacteria</taxon>
        <taxon>Bacillati</taxon>
        <taxon>Bacillota</taxon>
        <taxon>Clostridia</taxon>
        <taxon>Eubacteriales</taxon>
        <taxon>Clostridiales Family XVII. Incertae Sedis</taxon>
        <taxon>Thermaerobacter</taxon>
    </lineage>
</organism>
<evidence type="ECO:0000313" key="8">
    <source>
        <dbReference type="Proteomes" id="UP000008915"/>
    </source>
</evidence>